<dbReference type="STRING" id="946333.A4W93_15615"/>
<evidence type="ECO:0000313" key="8">
    <source>
        <dbReference type="Proteomes" id="UP000193427"/>
    </source>
</evidence>
<protein>
    <submittedName>
        <fullName evidence="7">Uncharacterized protein</fullName>
    </submittedName>
</protein>
<dbReference type="Pfam" id="PF01757">
    <property type="entry name" value="Acyl_transf_3"/>
    <property type="match status" value="1"/>
</dbReference>
<dbReference type="Proteomes" id="UP000193427">
    <property type="component" value="Chromosome"/>
</dbReference>
<sequence length="338" mass="37504">MKHSYPVENLRGLAILFVVLSHEGSVRGMPGVGEYVHFFLSDATSWFVFISGFLFHHTQHDRFSYPRYLARKFQVIVLPYLLLSVIAIALGIALSRPQFLGVSVPGYVAWSLVVGGAMVPPLWFIPMISLVFGLSFVFIRLSRTWLIHGLALVGLVFTVFSERPFENLNPLLALLHFIGFYLAGIVCSVHAPAIARLKGTPASRVLMVAGAVWFAVAATGFFTFGQTANTFAEGLGHLNFRQLGKVGLLVTVFLLFQEFLDRPNPVLGYFARLSFGLYFIHGFLMLIFQKVLERAPIAQSPSLVYFAVETAFVLGLSVLLAEAAKFTLKARSRYVIGY</sequence>
<keyword evidence="5" id="KW-1133">Transmembrane helix</keyword>
<dbReference type="GO" id="GO:0009246">
    <property type="term" value="P:enterobacterial common antigen biosynthetic process"/>
    <property type="evidence" value="ECO:0007669"/>
    <property type="project" value="TreeGrafter"/>
</dbReference>
<evidence type="ECO:0000256" key="5">
    <source>
        <dbReference type="ARBA" id="ARBA00022989"/>
    </source>
</evidence>
<evidence type="ECO:0000256" key="2">
    <source>
        <dbReference type="ARBA" id="ARBA00007400"/>
    </source>
</evidence>
<dbReference type="InterPro" id="IPR002656">
    <property type="entry name" value="Acyl_transf_3_dom"/>
</dbReference>
<evidence type="ECO:0000256" key="1">
    <source>
        <dbReference type="ARBA" id="ARBA00004651"/>
    </source>
</evidence>
<evidence type="ECO:0000256" key="3">
    <source>
        <dbReference type="ARBA" id="ARBA00022475"/>
    </source>
</evidence>
<dbReference type="KEGG" id="rgu:A4W93_15615"/>
<gene>
    <name evidence="7" type="ORF">A4W93_15615</name>
</gene>
<proteinExistence type="inferred from homology"/>
<dbReference type="GO" id="GO:0005886">
    <property type="term" value="C:plasma membrane"/>
    <property type="evidence" value="ECO:0007669"/>
    <property type="project" value="UniProtKB-SubCell"/>
</dbReference>
<keyword evidence="4" id="KW-0812">Transmembrane</keyword>
<comment type="similarity">
    <text evidence="2">Belongs to the acyltransferase 3 family.</text>
</comment>
<organism evidence="7 8">
    <name type="scientific">Piscinibacter gummiphilus</name>
    <dbReference type="NCBI Taxonomy" id="946333"/>
    <lineage>
        <taxon>Bacteria</taxon>
        <taxon>Pseudomonadati</taxon>
        <taxon>Pseudomonadota</taxon>
        <taxon>Betaproteobacteria</taxon>
        <taxon>Burkholderiales</taxon>
        <taxon>Sphaerotilaceae</taxon>
        <taxon>Piscinibacter</taxon>
    </lineage>
</organism>
<name>A0A1W6LAF1_9BURK</name>
<evidence type="ECO:0000256" key="4">
    <source>
        <dbReference type="ARBA" id="ARBA00022692"/>
    </source>
</evidence>
<dbReference type="PANTHER" id="PTHR40074">
    <property type="entry name" value="O-ACETYLTRANSFERASE WECH"/>
    <property type="match status" value="1"/>
</dbReference>
<comment type="subcellular location">
    <subcellularLocation>
        <location evidence="1">Cell membrane</location>
        <topology evidence="1">Multi-pass membrane protein</topology>
    </subcellularLocation>
</comment>
<keyword evidence="6" id="KW-0472">Membrane</keyword>
<reference evidence="7 8" key="1">
    <citation type="submission" date="2016-04" db="EMBL/GenBank/DDBJ databases">
        <title>Complete genome sequence of natural rubber-degrading, novel Gram-negative bacterium, Rhizobacter gummiphilus strain NS21.</title>
        <authorList>
            <person name="Tabata M."/>
            <person name="Kasai D."/>
            <person name="Fukuda M."/>
        </authorList>
    </citation>
    <scope>NUCLEOTIDE SEQUENCE [LARGE SCALE GENOMIC DNA]</scope>
    <source>
        <strain evidence="7 8">NS21</strain>
    </source>
</reference>
<dbReference type="RefSeq" id="WP_157782169.1">
    <property type="nucleotide sequence ID" value="NZ_BSPR01000004.1"/>
</dbReference>
<dbReference type="AlphaFoldDB" id="A0A1W6LAF1"/>
<keyword evidence="8" id="KW-1185">Reference proteome</keyword>
<keyword evidence="3" id="KW-1003">Cell membrane</keyword>
<dbReference type="EMBL" id="CP015118">
    <property type="protein sequence ID" value="ARN21206.1"/>
    <property type="molecule type" value="Genomic_DNA"/>
</dbReference>
<dbReference type="GO" id="GO:0016413">
    <property type="term" value="F:O-acetyltransferase activity"/>
    <property type="evidence" value="ECO:0007669"/>
    <property type="project" value="TreeGrafter"/>
</dbReference>
<evidence type="ECO:0000313" key="7">
    <source>
        <dbReference type="EMBL" id="ARN21206.1"/>
    </source>
</evidence>
<accession>A0A1W6LAF1</accession>
<dbReference type="PANTHER" id="PTHR40074:SF2">
    <property type="entry name" value="O-ACETYLTRANSFERASE WECH"/>
    <property type="match status" value="1"/>
</dbReference>
<evidence type="ECO:0000256" key="6">
    <source>
        <dbReference type="ARBA" id="ARBA00023136"/>
    </source>
</evidence>
<dbReference type="OrthoDB" id="7579632at2"/>